<reference evidence="3" key="1">
    <citation type="journal article" date="2021" name="Front. Microbiol.">
        <title>Comprehensive Comparative Genomics and Phenotyping of Methylobacterium Species.</title>
        <authorList>
            <person name="Alessa O."/>
            <person name="Ogura Y."/>
            <person name="Fujitani Y."/>
            <person name="Takami H."/>
            <person name="Hayashi T."/>
            <person name="Sahin N."/>
            <person name="Tani A."/>
        </authorList>
    </citation>
    <scope>NUCLEOTIDE SEQUENCE</scope>
    <source>
        <strain evidence="3">DSM 19015</strain>
    </source>
</reference>
<dbReference type="InterPro" id="IPR007739">
    <property type="entry name" value="RgpF"/>
</dbReference>
<gene>
    <name evidence="3" type="primary">mshA_8</name>
    <name evidence="3" type="ORF">OCOJLMKI_3870</name>
</gene>
<evidence type="ECO:0000313" key="4">
    <source>
        <dbReference type="Proteomes" id="UP001055125"/>
    </source>
</evidence>
<keyword evidence="1" id="KW-0328">Glycosyltransferase</keyword>
<keyword evidence="2" id="KW-0808">Transferase</keyword>
<proteinExistence type="predicted"/>
<dbReference type="PANTHER" id="PTHR12526:SF629">
    <property type="entry name" value="TEICHURONIC ACID BIOSYNTHESIS GLYCOSYLTRANSFERASE TUAH-RELATED"/>
    <property type="match status" value="1"/>
</dbReference>
<protein>
    <submittedName>
        <fullName evidence="3">D-inositol-3-phosphate glycosyltransferase</fullName>
    </submittedName>
</protein>
<evidence type="ECO:0000313" key="3">
    <source>
        <dbReference type="EMBL" id="GJD96647.1"/>
    </source>
</evidence>
<evidence type="ECO:0000256" key="2">
    <source>
        <dbReference type="ARBA" id="ARBA00022679"/>
    </source>
</evidence>
<dbReference type="Proteomes" id="UP001055125">
    <property type="component" value="Unassembled WGS sequence"/>
</dbReference>
<dbReference type="Gene3D" id="3.40.50.2000">
    <property type="entry name" value="Glycogen Phosphorylase B"/>
    <property type="match status" value="2"/>
</dbReference>
<comment type="caution">
    <text evidence="3">The sequence shown here is derived from an EMBL/GenBank/DDBJ whole genome shotgun (WGS) entry which is preliminary data.</text>
</comment>
<sequence length="925" mass="101856">MKAPSRHEMPQSVENDEHRLIAESGLFDEEFYRSQVAIPFEQSAIDHYLSSGCEEAAPSRIFDGVFLKPYYEFGGLRGSAFFSWLILRAVDENVPGNSEAAAARAHVISQSPYFDSVWYGADLPPGLDPAILYALVGEPLGHRPSPNFDPLYYVERYPDLKIPGLRLLDHFSHHGASEGRRGTSVADGLVLAEDWEPTDSVLVIAHEASRTGAPLLALALVRELTQLHTVVSVVLRGGELMDAFTDASRALVGPFEYQDYVQTEMRRVAERIVKQYRPRYAIANSIETSVLVPHLAAMGVPVIALVHEFASYTRPVSKLHDMFHWAAHVVFPARIVAESAYAVMPQLRSRGNIHVIAQGRVNLPSVVSKAITGKEKTLDADQLPDGFVILGAGHVQMRKGVDIFVSTAAAVRRLAPDLHVSFVWVGGGYDPEEDMGYSVYLSEQIARSGLSDTVIFLPPTDEIDKYYSRANTFFMCSRLDPQPNVGIDVMLKGVPLVAFDGASGTAEVLLSDETACELVVPHLDVQAAAQVFCRLAGDRTWYDRMSEAVAALAARTYRMSTYVEQIDRFGVEAARLTGGADLDALIHDEFLDADLIAFPAAPIADPLELANVVMQQWAANGLVLDPSNPFFRRPTAGFHPQVYAAAHADECLKEGRNPYVHWRQNGQLHGAWSREVLVPSAKPSATRLRLALHAHFHYLDHAWDLAYRLSLNSSSVDLYITTDIQSKAKELDLVFRSHRGDVRIIVLPNRGRDIAPFIHVLSELEGHNYELVGHVHGKKSSTTDEVMGAEWCRFLFENLIGGATPAMDAIANALESRPNVGLIMAEDPHIVGWNKNKSIAADLASAMGIAPVNVELPDFFDFPLGTMFWARPSAINRLTSVALDYPVEPVADDGTILHALERLIPFIVRAAGFDVLGVRVPGTTW</sequence>
<dbReference type="RefSeq" id="WP_238245738.1">
    <property type="nucleotide sequence ID" value="NZ_BPQP01000065.1"/>
</dbReference>
<dbReference type="Pfam" id="PF13692">
    <property type="entry name" value="Glyco_trans_1_4"/>
    <property type="match status" value="1"/>
</dbReference>
<accession>A0ABQ4S395</accession>
<dbReference type="Pfam" id="PF05045">
    <property type="entry name" value="RgpF"/>
    <property type="match status" value="1"/>
</dbReference>
<name>A0ABQ4S395_9HYPH</name>
<keyword evidence="4" id="KW-1185">Reference proteome</keyword>
<dbReference type="EMBL" id="BPQP01000065">
    <property type="protein sequence ID" value="GJD96647.1"/>
    <property type="molecule type" value="Genomic_DNA"/>
</dbReference>
<reference evidence="3" key="2">
    <citation type="submission" date="2021-08" db="EMBL/GenBank/DDBJ databases">
        <authorList>
            <person name="Tani A."/>
            <person name="Ola A."/>
            <person name="Ogura Y."/>
            <person name="Katsura K."/>
            <person name="Hayashi T."/>
        </authorList>
    </citation>
    <scope>NUCLEOTIDE SEQUENCE</scope>
    <source>
        <strain evidence="3">DSM 19015</strain>
    </source>
</reference>
<evidence type="ECO:0000256" key="1">
    <source>
        <dbReference type="ARBA" id="ARBA00022676"/>
    </source>
</evidence>
<organism evidence="3 4">
    <name type="scientific">Methylobacterium iners</name>
    <dbReference type="NCBI Taxonomy" id="418707"/>
    <lineage>
        <taxon>Bacteria</taxon>
        <taxon>Pseudomonadati</taxon>
        <taxon>Pseudomonadota</taxon>
        <taxon>Alphaproteobacteria</taxon>
        <taxon>Hyphomicrobiales</taxon>
        <taxon>Methylobacteriaceae</taxon>
        <taxon>Methylobacterium</taxon>
    </lineage>
</organism>
<dbReference type="SUPFAM" id="SSF53756">
    <property type="entry name" value="UDP-Glycosyltransferase/glycogen phosphorylase"/>
    <property type="match status" value="1"/>
</dbReference>
<dbReference type="PANTHER" id="PTHR12526">
    <property type="entry name" value="GLYCOSYLTRANSFERASE"/>
    <property type="match status" value="1"/>
</dbReference>